<dbReference type="PATRIC" id="fig|467210.3.peg.2303"/>
<gene>
    <name evidence="1" type="ORF">HMPREF1866_02325</name>
</gene>
<protein>
    <recommendedName>
        <fullName evidence="3">DUF2313 domain-containing protein</fullName>
    </recommendedName>
</protein>
<dbReference type="EMBL" id="LSDA01000126">
    <property type="protein sequence ID" value="KXB54473.1"/>
    <property type="molecule type" value="Genomic_DNA"/>
</dbReference>
<comment type="caution">
    <text evidence="1">The sequence shown here is derived from an EMBL/GenBank/DDBJ whole genome shotgun (WGS) entry which is preliminary data.</text>
</comment>
<organism evidence="1 2">
    <name type="scientific">Lachnoanaerobaculum saburreum</name>
    <dbReference type="NCBI Taxonomy" id="467210"/>
    <lineage>
        <taxon>Bacteria</taxon>
        <taxon>Bacillati</taxon>
        <taxon>Bacillota</taxon>
        <taxon>Clostridia</taxon>
        <taxon>Lachnospirales</taxon>
        <taxon>Lachnospiraceae</taxon>
        <taxon>Lachnoanaerobaculum</taxon>
    </lineage>
</organism>
<sequence length="181" mass="21275">MDRKLIDYLPDILRNILEFRQIMGAEQPELEAFWDKGNKVVDNSFVLSEDEDAASRWEKILNISHKDTDELDVRNLRILAVMQGRLPYTYRTLYKSLLAMVNSERDFKLSVDVDKRSVSIVVALSSKELKDEIEKLAEKMVPANMTLEVLLWYTTHRMLEIKTHGELEQYTHEQMTELDLR</sequence>
<accession>A0A133ZG87</accession>
<dbReference type="RefSeq" id="WP_060931920.1">
    <property type="nucleotide sequence ID" value="NZ_KQ959842.1"/>
</dbReference>
<dbReference type="InterPro" id="IPR018755">
    <property type="entry name" value="Phage_Mu_Gp48"/>
</dbReference>
<evidence type="ECO:0008006" key="3">
    <source>
        <dbReference type="Google" id="ProtNLM"/>
    </source>
</evidence>
<proteinExistence type="predicted"/>
<dbReference type="Proteomes" id="UP000070394">
    <property type="component" value="Unassembled WGS sequence"/>
</dbReference>
<dbReference type="STRING" id="467210.HMPREF1866_02325"/>
<evidence type="ECO:0000313" key="2">
    <source>
        <dbReference type="Proteomes" id="UP000070394"/>
    </source>
</evidence>
<reference evidence="2" key="1">
    <citation type="submission" date="2016-01" db="EMBL/GenBank/DDBJ databases">
        <authorList>
            <person name="Mitreva M."/>
            <person name="Pepin K.H."/>
            <person name="Mihindukulasuriya K.A."/>
            <person name="Fulton R."/>
            <person name="Fronick C."/>
            <person name="O'Laughlin M."/>
            <person name="Miner T."/>
            <person name="Herter B."/>
            <person name="Rosa B.A."/>
            <person name="Cordes M."/>
            <person name="Tomlinson C."/>
            <person name="Wollam A."/>
            <person name="Palsikar V.B."/>
            <person name="Mardis E.R."/>
            <person name="Wilson R.K."/>
        </authorList>
    </citation>
    <scope>NUCLEOTIDE SEQUENCE [LARGE SCALE GENOMIC DNA]</scope>
    <source>
        <strain evidence="2">DNF00896</strain>
    </source>
</reference>
<keyword evidence="2" id="KW-1185">Reference proteome</keyword>
<dbReference type="AlphaFoldDB" id="A0A133ZG87"/>
<name>A0A133ZG87_9FIRM</name>
<evidence type="ECO:0000313" key="1">
    <source>
        <dbReference type="EMBL" id="KXB54473.1"/>
    </source>
</evidence>
<dbReference type="Pfam" id="PF10076">
    <property type="entry name" value="Phage_Mu_Gp48"/>
    <property type="match status" value="1"/>
</dbReference>
<dbReference type="OrthoDB" id="1851194at2"/>